<dbReference type="InterPro" id="IPR032710">
    <property type="entry name" value="NTF2-like_dom_sf"/>
</dbReference>
<dbReference type="EMBL" id="CP017839">
    <property type="protein sequence ID" value="APA99048.1"/>
    <property type="molecule type" value="Genomic_DNA"/>
</dbReference>
<evidence type="ECO:0000313" key="2">
    <source>
        <dbReference type="Proteomes" id="UP000180166"/>
    </source>
</evidence>
<dbReference type="SUPFAM" id="SSF54427">
    <property type="entry name" value="NTF2-like"/>
    <property type="match status" value="1"/>
</dbReference>
<dbReference type="EC" id="6.1.1.12" evidence="1"/>
<organism evidence="1 2">
    <name type="scientific">Nocardia seriolae</name>
    <dbReference type="NCBI Taxonomy" id="37332"/>
    <lineage>
        <taxon>Bacteria</taxon>
        <taxon>Bacillati</taxon>
        <taxon>Actinomycetota</taxon>
        <taxon>Actinomycetes</taxon>
        <taxon>Mycobacteriales</taxon>
        <taxon>Nocardiaceae</taxon>
        <taxon>Nocardia</taxon>
    </lineage>
</organism>
<dbReference type="InterPro" id="IPR009959">
    <property type="entry name" value="Cyclase_SnoaL-like"/>
</dbReference>
<accession>A0ABC8AXX7</accession>
<protein>
    <submittedName>
        <fullName evidence="1">Aspartate--tRNA ligase</fullName>
        <ecNumber evidence="1">6.1.1.12</ecNumber>
    </submittedName>
</protein>
<dbReference type="Gene3D" id="3.10.450.50">
    <property type="match status" value="1"/>
</dbReference>
<dbReference type="Pfam" id="PF07366">
    <property type="entry name" value="SnoaL"/>
    <property type="match status" value="1"/>
</dbReference>
<reference evidence="1 2" key="1">
    <citation type="submission" date="2016-10" db="EMBL/GenBank/DDBJ databases">
        <title>Genome sequence of Nocardia seriolae strain EM150506, isolated from Anguila japonica.</title>
        <authorList>
            <person name="Han H.-J."/>
        </authorList>
    </citation>
    <scope>NUCLEOTIDE SEQUENCE [LARGE SCALE GENOMIC DNA]</scope>
    <source>
        <strain evidence="1 2">EM150506</strain>
    </source>
</reference>
<dbReference type="PANTHER" id="PTHR38436:SF1">
    <property type="entry name" value="ESTER CYCLASE"/>
    <property type="match status" value="1"/>
</dbReference>
<dbReference type="AlphaFoldDB" id="A0ABC8AXX7"/>
<dbReference type="Proteomes" id="UP000180166">
    <property type="component" value="Chromosome"/>
</dbReference>
<name>A0ABC8AXX7_9NOCA</name>
<evidence type="ECO:0000313" key="1">
    <source>
        <dbReference type="EMBL" id="APA99048.1"/>
    </source>
</evidence>
<proteinExistence type="predicted"/>
<dbReference type="PANTHER" id="PTHR38436">
    <property type="entry name" value="POLYKETIDE CYCLASE SNOAL-LIKE DOMAIN"/>
    <property type="match status" value="1"/>
</dbReference>
<dbReference type="KEGG" id="nsr:NS506_05002"/>
<sequence length="105" mass="11485">MVIHSPEVGDIEGLKRFNTALRTAFPDWHSTLEELVAEADRVAERWTGHGTQHGEFQGIPAAGRAVAVPGVVFYRVRDGRITEFRGSFDVFSLLGQLGALPVPAQ</sequence>
<keyword evidence="1" id="KW-0436">Ligase</keyword>
<dbReference type="GO" id="GO:0004815">
    <property type="term" value="F:aspartate-tRNA ligase activity"/>
    <property type="evidence" value="ECO:0007669"/>
    <property type="project" value="UniProtKB-EC"/>
</dbReference>
<gene>
    <name evidence="1" type="ORF">NS506_05002</name>
</gene>